<proteinExistence type="predicted"/>
<gene>
    <name evidence="4" type="ORF">XNOV1_A024067</name>
</gene>
<organism evidence="4 5">
    <name type="scientific">Xyrichtys novacula</name>
    <name type="common">Pearly razorfish</name>
    <name type="synonym">Hemipteronotus novacula</name>
    <dbReference type="NCBI Taxonomy" id="13765"/>
    <lineage>
        <taxon>Eukaryota</taxon>
        <taxon>Metazoa</taxon>
        <taxon>Chordata</taxon>
        <taxon>Craniata</taxon>
        <taxon>Vertebrata</taxon>
        <taxon>Euteleostomi</taxon>
        <taxon>Actinopterygii</taxon>
        <taxon>Neopterygii</taxon>
        <taxon>Teleostei</taxon>
        <taxon>Neoteleostei</taxon>
        <taxon>Acanthomorphata</taxon>
        <taxon>Eupercaria</taxon>
        <taxon>Labriformes</taxon>
        <taxon>Labridae</taxon>
        <taxon>Xyrichtys</taxon>
    </lineage>
</organism>
<evidence type="ECO:0000313" key="4">
    <source>
        <dbReference type="EMBL" id="CAJ1050812.1"/>
    </source>
</evidence>
<protein>
    <submittedName>
        <fullName evidence="4">Uncharacterized protein LOC115797015</fullName>
    </submittedName>
</protein>
<dbReference type="AlphaFoldDB" id="A0AAV1EPZ5"/>
<dbReference type="Proteomes" id="UP001178508">
    <property type="component" value="Chromosome 2"/>
</dbReference>
<evidence type="ECO:0000313" key="5">
    <source>
        <dbReference type="Proteomes" id="UP001178508"/>
    </source>
</evidence>
<feature type="region of interest" description="Disordered" evidence="2">
    <location>
        <begin position="68"/>
        <end position="112"/>
    </location>
</feature>
<keyword evidence="5" id="KW-1185">Reference proteome</keyword>
<dbReference type="Pfam" id="PF10545">
    <property type="entry name" value="MADF_DNA_bdg"/>
    <property type="match status" value="1"/>
</dbReference>
<dbReference type="EMBL" id="OY660865">
    <property type="protein sequence ID" value="CAJ1050812.1"/>
    <property type="molecule type" value="Genomic_DNA"/>
</dbReference>
<sequence>MLLCFYFIEGKAEKLWKNLKDTYRREKKNKQEEERTGAEKKNKKKWVHWDAMHALMVVSSEFRRTVSNLEVEEEGEETEEAAGPSGLAGSLDPSVHNMDPETAQESVAVAPRRRGKAKMKAVEETYLQEYLLRKEARAEQREREREKEKDEVTLFLLSLAPAMRRLPPERQSWLKFKMQGLVHEAEFGPAYSQPQP</sequence>
<reference evidence="4" key="1">
    <citation type="submission" date="2023-08" db="EMBL/GenBank/DDBJ databases">
        <authorList>
            <person name="Alioto T."/>
            <person name="Alioto T."/>
            <person name="Gomez Garrido J."/>
        </authorList>
    </citation>
    <scope>NUCLEOTIDE SEQUENCE</scope>
</reference>
<feature type="domain" description="BESS" evidence="3">
    <location>
        <begin position="149"/>
        <end position="188"/>
    </location>
</feature>
<dbReference type="PROSITE" id="PS51031">
    <property type="entry name" value="BESS"/>
    <property type="match status" value="1"/>
</dbReference>
<name>A0AAV1EPZ5_XYRNO</name>
<evidence type="ECO:0000259" key="3">
    <source>
        <dbReference type="PROSITE" id="PS51031"/>
    </source>
</evidence>
<dbReference type="Pfam" id="PF02944">
    <property type="entry name" value="BESS"/>
    <property type="match status" value="1"/>
</dbReference>
<accession>A0AAV1EPZ5</accession>
<dbReference type="GO" id="GO:0003677">
    <property type="term" value="F:DNA binding"/>
    <property type="evidence" value="ECO:0007669"/>
    <property type="project" value="InterPro"/>
</dbReference>
<dbReference type="GO" id="GO:0005634">
    <property type="term" value="C:nucleus"/>
    <property type="evidence" value="ECO:0007669"/>
    <property type="project" value="UniProtKB-SubCell"/>
</dbReference>
<dbReference type="InterPro" id="IPR006578">
    <property type="entry name" value="MADF-dom"/>
</dbReference>
<keyword evidence="1" id="KW-0539">Nucleus</keyword>
<feature type="compositionally biased region" description="Acidic residues" evidence="2">
    <location>
        <begin position="70"/>
        <end position="80"/>
    </location>
</feature>
<evidence type="ECO:0000256" key="1">
    <source>
        <dbReference type="PROSITE-ProRule" id="PRU00371"/>
    </source>
</evidence>
<comment type="subcellular location">
    <subcellularLocation>
        <location evidence="1">Nucleus</location>
    </subcellularLocation>
</comment>
<evidence type="ECO:0000256" key="2">
    <source>
        <dbReference type="SAM" id="MobiDB-lite"/>
    </source>
</evidence>
<dbReference type="InterPro" id="IPR004210">
    <property type="entry name" value="BESS_motif"/>
</dbReference>